<protein>
    <recommendedName>
        <fullName evidence="5">Group XIIB secretory phospholipase A2-like protein</fullName>
    </recommendedName>
</protein>
<dbReference type="GO" id="GO:0006644">
    <property type="term" value="P:phospholipid metabolic process"/>
    <property type="evidence" value="ECO:0007669"/>
    <property type="project" value="InterPro"/>
</dbReference>
<keyword evidence="2" id="KW-0732">Signal</keyword>
<sequence>MLLRTVVLLFVCVSTGMCATLGHYQTKPEEVEAPLVDSAAVTDGVVAAEEAAAPADTQLRDSPAVEEPAAPSIFGDNLLAETLAEDNPSDDKLKVDVPVADGATAEEPEPDSERPAGDPPAMEALTGEAVTQEQPSSTEAEEDNDIRPVQTDQFLNQPVAQEEESSWSFNSIRNNFQSMHGYFGSLVELAGGQDGVCQYRCRYGELAQPRPGYQIPEPNGCSSSLVGFQLDLGIPAMTTCCNQLDVCYDTCGTSKNDCDSEFRLCLRGICSDLKKSLGFVSKVQACESMADALHSTVGTLGCRPYMNSQRAACVCEGEERDEL</sequence>
<dbReference type="GO" id="GO:0005576">
    <property type="term" value="C:extracellular region"/>
    <property type="evidence" value="ECO:0007669"/>
    <property type="project" value="InterPro"/>
</dbReference>
<feature type="region of interest" description="Disordered" evidence="1">
    <location>
        <begin position="52"/>
        <end position="72"/>
    </location>
</feature>
<dbReference type="GO" id="GO:0005509">
    <property type="term" value="F:calcium ion binding"/>
    <property type="evidence" value="ECO:0007669"/>
    <property type="project" value="InterPro"/>
</dbReference>
<dbReference type="EMBL" id="JBCEZU010000002">
    <property type="protein sequence ID" value="KAK9541721.1"/>
    <property type="molecule type" value="Genomic_DNA"/>
</dbReference>
<evidence type="ECO:0008006" key="5">
    <source>
        <dbReference type="Google" id="ProtNLM"/>
    </source>
</evidence>
<evidence type="ECO:0000313" key="3">
    <source>
        <dbReference type="EMBL" id="KAK9541721.1"/>
    </source>
</evidence>
<proteinExistence type="predicted"/>
<dbReference type="GO" id="GO:0050482">
    <property type="term" value="P:arachidonate secretion"/>
    <property type="evidence" value="ECO:0007669"/>
    <property type="project" value="InterPro"/>
</dbReference>
<feature type="region of interest" description="Disordered" evidence="1">
    <location>
        <begin position="103"/>
        <end position="122"/>
    </location>
</feature>
<gene>
    <name evidence="3" type="ORF">VZT92_001743</name>
</gene>
<feature type="compositionally biased region" description="Polar residues" evidence="1">
    <location>
        <begin position="129"/>
        <end position="138"/>
    </location>
</feature>
<organism evidence="3 4">
    <name type="scientific">Zoarces viviparus</name>
    <name type="common">Viviparous eelpout</name>
    <name type="synonym">Blennius viviparus</name>
    <dbReference type="NCBI Taxonomy" id="48416"/>
    <lineage>
        <taxon>Eukaryota</taxon>
        <taxon>Metazoa</taxon>
        <taxon>Chordata</taxon>
        <taxon>Craniata</taxon>
        <taxon>Vertebrata</taxon>
        <taxon>Euteleostomi</taxon>
        <taxon>Actinopterygii</taxon>
        <taxon>Neopterygii</taxon>
        <taxon>Teleostei</taxon>
        <taxon>Neoteleostei</taxon>
        <taxon>Acanthomorphata</taxon>
        <taxon>Eupercaria</taxon>
        <taxon>Perciformes</taxon>
        <taxon>Cottioidei</taxon>
        <taxon>Zoarcales</taxon>
        <taxon>Zoarcidae</taxon>
        <taxon>Zoarcinae</taxon>
        <taxon>Zoarces</taxon>
    </lineage>
</organism>
<dbReference type="GO" id="GO:0042632">
    <property type="term" value="P:cholesterol homeostasis"/>
    <property type="evidence" value="ECO:0007669"/>
    <property type="project" value="TreeGrafter"/>
</dbReference>
<accession>A0AAW1G6B9</accession>
<keyword evidence="4" id="KW-1185">Reference proteome</keyword>
<dbReference type="Proteomes" id="UP001488805">
    <property type="component" value="Unassembled WGS sequence"/>
</dbReference>
<dbReference type="GO" id="GO:0070328">
    <property type="term" value="P:triglyceride homeostasis"/>
    <property type="evidence" value="ECO:0007669"/>
    <property type="project" value="TreeGrafter"/>
</dbReference>
<dbReference type="PANTHER" id="PTHR12824">
    <property type="entry name" value="GROUP XII SECRETORY PHOSPHOLIPASE A2 FAMILY MEMBER"/>
    <property type="match status" value="1"/>
</dbReference>
<dbReference type="Gene3D" id="1.20.90.10">
    <property type="entry name" value="Phospholipase A2 domain"/>
    <property type="match status" value="1"/>
</dbReference>
<feature type="region of interest" description="Disordered" evidence="1">
    <location>
        <begin position="127"/>
        <end position="148"/>
    </location>
</feature>
<dbReference type="GO" id="GO:0004623">
    <property type="term" value="F:phospholipase A2 activity"/>
    <property type="evidence" value="ECO:0007669"/>
    <property type="project" value="InterPro"/>
</dbReference>
<dbReference type="PANTHER" id="PTHR12824:SF2">
    <property type="entry name" value="GROUP XIIB SECRETORY PHOSPHOLIPASE A2-LIKE PROTEIN"/>
    <property type="match status" value="1"/>
</dbReference>
<dbReference type="InterPro" id="IPR010711">
    <property type="entry name" value="PLA2G12"/>
</dbReference>
<comment type="caution">
    <text evidence="3">The sequence shown here is derived from an EMBL/GenBank/DDBJ whole genome shotgun (WGS) entry which is preliminary data.</text>
</comment>
<dbReference type="InterPro" id="IPR036444">
    <property type="entry name" value="PLipase_A2_dom_sf"/>
</dbReference>
<name>A0AAW1G6B9_ZOAVI</name>
<dbReference type="AlphaFoldDB" id="A0AAW1G6B9"/>
<dbReference type="SUPFAM" id="SSF48619">
    <property type="entry name" value="Phospholipase A2, PLA2"/>
    <property type="match status" value="1"/>
</dbReference>
<reference evidence="3 4" key="1">
    <citation type="journal article" date="2024" name="Genome Biol. Evol.">
        <title>Chromosome-level genome assembly of the viviparous eelpout Zoarces viviparus.</title>
        <authorList>
            <person name="Fuhrmann N."/>
            <person name="Brasseur M.V."/>
            <person name="Bakowski C.E."/>
            <person name="Podsiadlowski L."/>
            <person name="Prost S."/>
            <person name="Krehenwinkel H."/>
            <person name="Mayer C."/>
        </authorList>
    </citation>
    <scope>NUCLEOTIDE SEQUENCE [LARGE SCALE GENOMIC DNA]</scope>
    <source>
        <strain evidence="3">NO-MEL_2022_Ind0_liver</strain>
    </source>
</reference>
<feature type="signal peptide" evidence="2">
    <location>
        <begin position="1"/>
        <end position="18"/>
    </location>
</feature>
<evidence type="ECO:0000313" key="4">
    <source>
        <dbReference type="Proteomes" id="UP001488805"/>
    </source>
</evidence>
<dbReference type="GO" id="GO:0016042">
    <property type="term" value="P:lipid catabolic process"/>
    <property type="evidence" value="ECO:0007669"/>
    <property type="project" value="InterPro"/>
</dbReference>
<evidence type="ECO:0000256" key="2">
    <source>
        <dbReference type="SAM" id="SignalP"/>
    </source>
</evidence>
<dbReference type="Pfam" id="PF06951">
    <property type="entry name" value="PLA2G12"/>
    <property type="match status" value="1"/>
</dbReference>
<feature type="chain" id="PRO_5043844701" description="Group XIIB secretory phospholipase A2-like protein" evidence="2">
    <location>
        <begin position="19"/>
        <end position="323"/>
    </location>
</feature>
<evidence type="ECO:0000256" key="1">
    <source>
        <dbReference type="SAM" id="MobiDB-lite"/>
    </source>
</evidence>